<protein>
    <submittedName>
        <fullName evidence="9">Binding-protein-dependent transport systems inner membrane component</fullName>
    </submittedName>
</protein>
<dbReference type="GO" id="GO:0055085">
    <property type="term" value="P:transmembrane transport"/>
    <property type="evidence" value="ECO:0007669"/>
    <property type="project" value="InterPro"/>
</dbReference>
<evidence type="ECO:0000256" key="7">
    <source>
        <dbReference type="RuleBase" id="RU363032"/>
    </source>
</evidence>
<organism evidence="9 10">
    <name type="scientific">Dethiosulfovibrio peptidovorans DSM 11002</name>
    <dbReference type="NCBI Taxonomy" id="469381"/>
    <lineage>
        <taxon>Bacteria</taxon>
        <taxon>Thermotogati</taxon>
        <taxon>Synergistota</taxon>
        <taxon>Synergistia</taxon>
        <taxon>Synergistales</taxon>
        <taxon>Dethiosulfovibrionaceae</taxon>
        <taxon>Dethiosulfovibrio</taxon>
    </lineage>
</organism>
<accession>D2Z7L2</accession>
<evidence type="ECO:0000313" key="9">
    <source>
        <dbReference type="EMBL" id="EFC91459.1"/>
    </source>
</evidence>
<dbReference type="EMBL" id="ABTR02000001">
    <property type="protein sequence ID" value="EFC91459.1"/>
    <property type="molecule type" value="Genomic_DNA"/>
</dbReference>
<dbReference type="InterPro" id="IPR000515">
    <property type="entry name" value="MetI-like"/>
</dbReference>
<dbReference type="STRING" id="469381.Dpep_1433"/>
<feature type="domain" description="ABC transmembrane type-1" evidence="8">
    <location>
        <begin position="97"/>
        <end position="287"/>
    </location>
</feature>
<keyword evidence="3" id="KW-1003">Cell membrane</keyword>
<feature type="transmembrane region" description="Helical" evidence="7">
    <location>
        <begin position="29"/>
        <end position="50"/>
    </location>
</feature>
<feature type="transmembrane region" description="Helical" evidence="7">
    <location>
        <begin position="210"/>
        <end position="231"/>
    </location>
</feature>
<sequence length="299" mass="32748">MAESTKKGFLTDLRKTEFFHNYIRSTSGMVGSILVISVLLIAVLGPIWTVQNPYDIATLELKNAYKPPMWLEGGSPDFPLGTDQQGRDMLSTIVYGSRVSLFIGLAGTALASVIGIFLGLVAGYFGGKVDNVIMRIADIQLSFPTMLIALFLMSVLGRGVVNILISLTLVGWVRYARTVRGETLSVKKNEYVEAAKVIGLPHRRILFRHIMPNVFASIIVLSTIQVGSFILTEASLSFLGLGVPLTRPSLGMLCNNGFSVLYSGLWWVSILPGLYIMVIVFGTNLLGDFLRDELNPKLK</sequence>
<evidence type="ECO:0000256" key="3">
    <source>
        <dbReference type="ARBA" id="ARBA00022475"/>
    </source>
</evidence>
<feature type="transmembrane region" description="Helical" evidence="7">
    <location>
        <begin position="99"/>
        <end position="126"/>
    </location>
</feature>
<keyword evidence="10" id="KW-1185">Reference proteome</keyword>
<feature type="transmembrane region" description="Helical" evidence="7">
    <location>
        <begin position="265"/>
        <end position="287"/>
    </location>
</feature>
<dbReference type="Gene3D" id="1.10.3720.10">
    <property type="entry name" value="MetI-like"/>
    <property type="match status" value="1"/>
</dbReference>
<dbReference type="SUPFAM" id="SSF161098">
    <property type="entry name" value="MetI-like"/>
    <property type="match status" value="1"/>
</dbReference>
<dbReference type="PaxDb" id="469381-Dpep_1433"/>
<feature type="transmembrane region" description="Helical" evidence="7">
    <location>
        <begin position="146"/>
        <end position="170"/>
    </location>
</feature>
<dbReference type="PANTHER" id="PTHR43386">
    <property type="entry name" value="OLIGOPEPTIDE TRANSPORT SYSTEM PERMEASE PROTEIN APPC"/>
    <property type="match status" value="1"/>
</dbReference>
<dbReference type="InterPro" id="IPR050366">
    <property type="entry name" value="BP-dependent_transpt_permease"/>
</dbReference>
<gene>
    <name evidence="9" type="ORF">Dpep_1433</name>
</gene>
<evidence type="ECO:0000256" key="2">
    <source>
        <dbReference type="ARBA" id="ARBA00022448"/>
    </source>
</evidence>
<reference evidence="9 10" key="1">
    <citation type="journal article" date="2010" name="Stand. Genomic Sci.">
        <title>Permanent draft genome sequence of Dethiosulfovibrio peptidovorans type strain (SEBR 4207).</title>
        <authorList>
            <person name="Labutti K."/>
            <person name="Mayilraj S."/>
            <person name="Clum A."/>
            <person name="Lucas S."/>
            <person name="Glavina Del Rio T."/>
            <person name="Nolan M."/>
            <person name="Tice H."/>
            <person name="Cheng J.F."/>
            <person name="Pitluck S."/>
            <person name="Liolios K."/>
            <person name="Ivanova N."/>
            <person name="Mavromatis K."/>
            <person name="Mikhailova N."/>
            <person name="Pati A."/>
            <person name="Goodwin L."/>
            <person name="Chen A."/>
            <person name="Palaniappan K."/>
            <person name="Land M."/>
            <person name="Hauser L."/>
            <person name="Chang Y.J."/>
            <person name="Jeffries C.D."/>
            <person name="Rohde M."/>
            <person name="Spring S."/>
            <person name="Goker M."/>
            <person name="Woyke T."/>
            <person name="Bristow J."/>
            <person name="Eisen J.A."/>
            <person name="Markowitz V."/>
            <person name="Hugenholtz P."/>
            <person name="Kyrpides N.C."/>
            <person name="Klenk H.P."/>
            <person name="Lapidus A."/>
        </authorList>
    </citation>
    <scope>NUCLEOTIDE SEQUENCE [LARGE SCALE GENOMIC DNA]</scope>
    <source>
        <strain evidence="9 10">DSM 11002</strain>
    </source>
</reference>
<comment type="subcellular location">
    <subcellularLocation>
        <location evidence="1 7">Cell membrane</location>
        <topology evidence="1 7">Multi-pass membrane protein</topology>
    </subcellularLocation>
</comment>
<dbReference type="AlphaFoldDB" id="D2Z7L2"/>
<evidence type="ECO:0000256" key="4">
    <source>
        <dbReference type="ARBA" id="ARBA00022692"/>
    </source>
</evidence>
<name>D2Z7L2_9BACT</name>
<evidence type="ECO:0000313" key="10">
    <source>
        <dbReference type="Proteomes" id="UP000006427"/>
    </source>
</evidence>
<evidence type="ECO:0000256" key="5">
    <source>
        <dbReference type="ARBA" id="ARBA00022989"/>
    </source>
</evidence>
<dbReference type="OrthoDB" id="3105at2"/>
<comment type="similarity">
    <text evidence="7">Belongs to the binding-protein-dependent transport system permease family.</text>
</comment>
<dbReference type="PANTHER" id="PTHR43386:SF26">
    <property type="entry name" value="ABC TRANSPORTER PERMEASE PROTEIN"/>
    <property type="match status" value="1"/>
</dbReference>
<dbReference type="InterPro" id="IPR035906">
    <property type="entry name" value="MetI-like_sf"/>
</dbReference>
<evidence type="ECO:0000259" key="8">
    <source>
        <dbReference type="PROSITE" id="PS50928"/>
    </source>
</evidence>
<keyword evidence="4 7" id="KW-0812">Transmembrane</keyword>
<keyword evidence="2 7" id="KW-0813">Transport</keyword>
<evidence type="ECO:0000256" key="6">
    <source>
        <dbReference type="ARBA" id="ARBA00023136"/>
    </source>
</evidence>
<dbReference type="eggNOG" id="COG1173">
    <property type="taxonomic scope" value="Bacteria"/>
</dbReference>
<keyword evidence="6 7" id="KW-0472">Membrane</keyword>
<dbReference type="PROSITE" id="PS50928">
    <property type="entry name" value="ABC_TM1"/>
    <property type="match status" value="1"/>
</dbReference>
<dbReference type="Pfam" id="PF00528">
    <property type="entry name" value="BPD_transp_1"/>
    <property type="match status" value="1"/>
</dbReference>
<dbReference type="RefSeq" id="WP_005660871.1">
    <property type="nucleotide sequence ID" value="NZ_ABTR02000001.1"/>
</dbReference>
<dbReference type="GO" id="GO:0005886">
    <property type="term" value="C:plasma membrane"/>
    <property type="evidence" value="ECO:0007669"/>
    <property type="project" value="UniProtKB-SubCell"/>
</dbReference>
<keyword evidence="5 7" id="KW-1133">Transmembrane helix</keyword>
<proteinExistence type="inferred from homology"/>
<evidence type="ECO:0000256" key="1">
    <source>
        <dbReference type="ARBA" id="ARBA00004651"/>
    </source>
</evidence>
<comment type="caution">
    <text evidence="9">The sequence shown here is derived from an EMBL/GenBank/DDBJ whole genome shotgun (WGS) entry which is preliminary data.</text>
</comment>
<dbReference type="CDD" id="cd06261">
    <property type="entry name" value="TM_PBP2"/>
    <property type="match status" value="1"/>
</dbReference>
<dbReference type="Proteomes" id="UP000006427">
    <property type="component" value="Unassembled WGS sequence"/>
</dbReference>